<dbReference type="PANTHER" id="PTHR28242:SF52">
    <property type="entry name" value="PHOSPHORELAY INTERMEDIATE PROTEIN YPD1"/>
    <property type="match status" value="1"/>
</dbReference>
<accession>A0ABW7GIU3</accession>
<dbReference type="SUPFAM" id="SSF47226">
    <property type="entry name" value="Histidine-containing phosphotransfer domain, HPT domain"/>
    <property type="match status" value="1"/>
</dbReference>
<evidence type="ECO:0000313" key="4">
    <source>
        <dbReference type="EMBL" id="MFG6461864.1"/>
    </source>
</evidence>
<dbReference type="Gene3D" id="1.20.120.160">
    <property type="entry name" value="HPT domain"/>
    <property type="match status" value="1"/>
</dbReference>
<keyword evidence="1" id="KW-0902">Two-component regulatory system</keyword>
<protein>
    <submittedName>
        <fullName evidence="4">Hpt domain-containing protein</fullName>
    </submittedName>
</protein>
<comment type="caution">
    <text evidence="4">The sequence shown here is derived from an EMBL/GenBank/DDBJ whole genome shotgun (WGS) entry which is preliminary data.</text>
</comment>
<feature type="domain" description="HPt" evidence="3">
    <location>
        <begin position="26"/>
        <end position="122"/>
    </location>
</feature>
<dbReference type="InterPro" id="IPR008207">
    <property type="entry name" value="Sig_transdc_His_kin_Hpt_dom"/>
</dbReference>
<evidence type="ECO:0000256" key="2">
    <source>
        <dbReference type="PROSITE-ProRule" id="PRU00110"/>
    </source>
</evidence>
<reference evidence="4 5" key="1">
    <citation type="submission" date="2024-08" db="EMBL/GenBank/DDBJ databases">
        <authorList>
            <person name="Lu H."/>
        </authorList>
    </citation>
    <scope>NUCLEOTIDE SEQUENCE [LARGE SCALE GENOMIC DNA]</scope>
    <source>
        <strain evidence="4 5">DXS20W</strain>
    </source>
</reference>
<organism evidence="4 5">
    <name type="scientific">Pelomonas lactea</name>
    <dbReference type="NCBI Taxonomy" id="3299030"/>
    <lineage>
        <taxon>Bacteria</taxon>
        <taxon>Pseudomonadati</taxon>
        <taxon>Pseudomonadota</taxon>
        <taxon>Betaproteobacteria</taxon>
        <taxon>Burkholderiales</taxon>
        <taxon>Sphaerotilaceae</taxon>
        <taxon>Roseateles</taxon>
    </lineage>
</organism>
<keyword evidence="2" id="KW-0597">Phosphoprotein</keyword>
<dbReference type="PROSITE" id="PS50894">
    <property type="entry name" value="HPT"/>
    <property type="match status" value="1"/>
</dbReference>
<feature type="modified residue" description="Phosphohistidine" evidence="2">
    <location>
        <position position="67"/>
    </location>
</feature>
<evidence type="ECO:0000259" key="3">
    <source>
        <dbReference type="PROSITE" id="PS50894"/>
    </source>
</evidence>
<dbReference type="SMART" id="SM00073">
    <property type="entry name" value="HPT"/>
    <property type="match status" value="1"/>
</dbReference>
<dbReference type="Pfam" id="PF01627">
    <property type="entry name" value="Hpt"/>
    <property type="match status" value="1"/>
</dbReference>
<dbReference type="PANTHER" id="PTHR28242">
    <property type="entry name" value="PHOSPHORELAY INTERMEDIATE PROTEIN YPD1"/>
    <property type="match status" value="1"/>
</dbReference>
<evidence type="ECO:0000313" key="5">
    <source>
        <dbReference type="Proteomes" id="UP001606302"/>
    </source>
</evidence>
<dbReference type="InterPro" id="IPR045871">
    <property type="entry name" value="AHP1-5/YPD1"/>
</dbReference>
<evidence type="ECO:0000256" key="1">
    <source>
        <dbReference type="ARBA" id="ARBA00023012"/>
    </source>
</evidence>
<gene>
    <name evidence="4" type="ORF">ACG04Q_09805</name>
</gene>
<dbReference type="Proteomes" id="UP001606302">
    <property type="component" value="Unassembled WGS sequence"/>
</dbReference>
<dbReference type="EMBL" id="JBIGHX010000003">
    <property type="protein sequence ID" value="MFG6461864.1"/>
    <property type="molecule type" value="Genomic_DNA"/>
</dbReference>
<dbReference type="InterPro" id="IPR036641">
    <property type="entry name" value="HPT_dom_sf"/>
</dbReference>
<dbReference type="RefSeq" id="WP_394510722.1">
    <property type="nucleotide sequence ID" value="NZ_JBIGHX010000003.1"/>
</dbReference>
<proteinExistence type="predicted"/>
<sequence>MTAQPPADLLDPEAIRRLRELDPSGGNKLLERVVAAFGSSLERLLPDLARAREGDTLDLVAIRHVSHTLKSSSASLGAMALSARCADIETLAREGRSEGMQEQLDAMLQDIQRVRAALAALL</sequence>
<name>A0ABW7GIU3_9BURK</name>
<keyword evidence="5" id="KW-1185">Reference proteome</keyword>